<feature type="compositionally biased region" description="Polar residues" evidence="1">
    <location>
        <begin position="132"/>
        <end position="151"/>
    </location>
</feature>
<dbReference type="EMBL" id="CP060724">
    <property type="protein sequence ID" value="QNN75062.1"/>
    <property type="molecule type" value="Genomic_DNA"/>
</dbReference>
<name>A0A7G9T4N7_9LACO</name>
<dbReference type="AlphaFoldDB" id="A0A7G9T4N7"/>
<protein>
    <submittedName>
        <fullName evidence="2">ERF family protein</fullName>
    </submittedName>
</protein>
<evidence type="ECO:0000313" key="2">
    <source>
        <dbReference type="EMBL" id="QNN75062.1"/>
    </source>
</evidence>
<dbReference type="RefSeq" id="WP_187528897.1">
    <property type="nucleotide sequence ID" value="NZ_CP060724.1"/>
</dbReference>
<gene>
    <name evidence="2" type="ORF">H9L19_06705</name>
</gene>
<accession>A0A7G9T4N7</accession>
<keyword evidence="3" id="KW-1185">Reference proteome</keyword>
<dbReference type="KEGG" id="wdi:H9L19_06705"/>
<dbReference type="InterPro" id="IPR007499">
    <property type="entry name" value="ERF_bacteria_virus"/>
</dbReference>
<dbReference type="Proteomes" id="UP000515800">
    <property type="component" value="Chromosome"/>
</dbReference>
<evidence type="ECO:0000313" key="3">
    <source>
        <dbReference type="Proteomes" id="UP000515800"/>
    </source>
</evidence>
<dbReference type="Pfam" id="PF04404">
    <property type="entry name" value="ERF"/>
    <property type="match status" value="1"/>
</dbReference>
<evidence type="ECO:0000256" key="1">
    <source>
        <dbReference type="SAM" id="MobiDB-lite"/>
    </source>
</evidence>
<proteinExistence type="predicted"/>
<sequence>MMNIQEKLLAIQFDLRAPKNQKNKFGNYNYRSVEDILEAVKPLLKEQGTTLTLTDEPVMIGDRIYINATATLRDIEDATQFVVVTGYARESAVKKGMDDSQVTGSTSSYARKYALNGLFLIDDSKDADTNEYAKQNESNRTQSKTNNQKPHNELNSYFTLWVKKLQESKGQTEAAVYSALNNTFKVANLKAFDALDDANKQTIIKWLKTIAES</sequence>
<feature type="region of interest" description="Disordered" evidence="1">
    <location>
        <begin position="131"/>
        <end position="151"/>
    </location>
</feature>
<organism evidence="2 3">
    <name type="scientific">Weissella diestrammenae</name>
    <dbReference type="NCBI Taxonomy" id="1162633"/>
    <lineage>
        <taxon>Bacteria</taxon>
        <taxon>Bacillati</taxon>
        <taxon>Bacillota</taxon>
        <taxon>Bacilli</taxon>
        <taxon>Lactobacillales</taxon>
        <taxon>Lactobacillaceae</taxon>
        <taxon>Weissella</taxon>
    </lineage>
</organism>
<reference evidence="2 3" key="1">
    <citation type="submission" date="2020-08" db="EMBL/GenBank/DDBJ databases">
        <title>Genome sequence of Weissella diestrammenae KACC 16890T.</title>
        <authorList>
            <person name="Hyun D.-W."/>
            <person name="Bae J.-W."/>
        </authorList>
    </citation>
    <scope>NUCLEOTIDE SEQUENCE [LARGE SCALE GENOMIC DNA]</scope>
    <source>
        <strain evidence="2 3">KACC 16890</strain>
    </source>
</reference>